<dbReference type="SUPFAM" id="SSF51713">
    <property type="entry name" value="tRNA-guanine transglycosylase"/>
    <property type="match status" value="1"/>
</dbReference>
<dbReference type="InterPro" id="IPR050852">
    <property type="entry name" value="Queuine_tRNA-ribosyltrfase"/>
</dbReference>
<dbReference type="InterPro" id="IPR002616">
    <property type="entry name" value="tRNA_ribo_trans-like"/>
</dbReference>
<name>A0A9N6ZF28_9CRUS</name>
<dbReference type="InterPro" id="IPR028592">
    <property type="entry name" value="QTRTD1"/>
</dbReference>
<evidence type="ECO:0000256" key="3">
    <source>
        <dbReference type="ARBA" id="ARBA00022723"/>
    </source>
</evidence>
<comment type="similarity">
    <text evidence="5">Belongs to the queuine tRNA-ribosyltransferase family. QTRT2 subfamily.</text>
</comment>
<sequence>MMKFTINNVASSGARLGLLSDLVRIPDAVLETPYLLLHTRGASVPYLSYDLLQMVTTEHQMLQVPLATVMDTVESVKSFGKGITEFAGLKEHFSYVTLQDSGILTPEGYHDKNSVSMWARGGRKLLNPSSYIAYVEGLKPDIFQMLCDGDTTVDSSSKRVKKSVDSTLKFAAHCASLKDKSEVLKQTPIFACVAGGYNVKERLRCIKSLKELNVSGYILEGFHLNGESATNLNWEDVEPVLTEILVALPETHPRVFPGPITPCTLLRLVSKGIDIYDATFPWLVAERNGALIFPHSMSYNGHERLNETLPLINNPADAAKKEIEEEDKHIHRLYEINLKEKRFFSDPKPLVDNCSCYTCRKYSRAYLHHLLVTGELLAPILLMMHNLHHYLCFFQEIRLAIKENRLENLQKKLEFFIKSRNN</sequence>
<feature type="binding site" evidence="5">
    <location>
        <position position="385"/>
    </location>
    <ligand>
        <name>Zn(2+)</name>
        <dbReference type="ChEBI" id="CHEBI:29105"/>
    </ligand>
</feature>
<dbReference type="Gene3D" id="3.20.20.105">
    <property type="entry name" value="Queuine tRNA-ribosyltransferase-like"/>
    <property type="match status" value="1"/>
</dbReference>
<evidence type="ECO:0000259" key="6">
    <source>
        <dbReference type="Pfam" id="PF01702"/>
    </source>
</evidence>
<dbReference type="GO" id="GO:0008479">
    <property type="term" value="F:tRNA-guanosine(34) queuine transglycosylase activity"/>
    <property type="evidence" value="ECO:0007669"/>
    <property type="project" value="UniProtKB-UniRule"/>
</dbReference>
<keyword evidence="3 5" id="KW-0479">Metal-binding</keyword>
<dbReference type="Pfam" id="PF01702">
    <property type="entry name" value="TGT"/>
    <property type="match status" value="1"/>
</dbReference>
<dbReference type="PANTHER" id="PTHR46064">
    <property type="entry name" value="QUEUINE TRNA-RIBOSYLTRANSFERASE ACCESSORY SUBUNIT 2"/>
    <property type="match status" value="1"/>
</dbReference>
<evidence type="ECO:0000313" key="7">
    <source>
        <dbReference type="EMBL" id="CAG4642609.1"/>
    </source>
</evidence>
<dbReference type="GO" id="GO:0046872">
    <property type="term" value="F:metal ion binding"/>
    <property type="evidence" value="ECO:0007669"/>
    <property type="project" value="UniProtKB-KW"/>
</dbReference>
<protein>
    <recommendedName>
        <fullName evidence="5">Queuine tRNA-ribosyltransferase accessory subunit 2</fullName>
    </recommendedName>
    <alternativeName>
        <fullName evidence="5">Queuine tRNA-ribosyltransferase domain-containing protein 1</fullName>
    </alternativeName>
</protein>
<feature type="binding site" evidence="5">
    <location>
        <position position="354"/>
    </location>
    <ligand>
        <name>Zn(2+)</name>
        <dbReference type="ChEBI" id="CHEBI:29105"/>
    </ligand>
</feature>
<feature type="domain" description="tRNA-guanine(15) transglycosylase-like" evidence="6">
    <location>
        <begin position="13"/>
        <end position="412"/>
    </location>
</feature>
<feature type="binding site" evidence="5">
    <location>
        <position position="359"/>
    </location>
    <ligand>
        <name>Zn(2+)</name>
        <dbReference type="ChEBI" id="CHEBI:29105"/>
    </ligand>
</feature>
<dbReference type="NCBIfam" id="TIGR00449">
    <property type="entry name" value="tgt_general"/>
    <property type="match status" value="1"/>
</dbReference>
<comment type="function">
    <text evidence="5">Non-catalytic subunit of the queuine tRNA-ribosyltransferase (TGT) that catalyzes the base-exchange of a guanine (G) residue with queuine (Q) at position 34 (anticodon wobble position) in tRNAs with GU(N) anticodons (tRNA-Asp, -Asn, -His and -Tyr), resulting in the hypermodified nucleoside queuosine (7-(((4,5-cis-dihydroxy-2-cyclopenten-1-yl)amino)methyl)-7-deazaguanosine).</text>
</comment>
<dbReference type="InterPro" id="IPR036511">
    <property type="entry name" value="TGT-like_sf"/>
</dbReference>
<dbReference type="HAMAP" id="MF_03043">
    <property type="entry name" value="QTRT2"/>
    <property type="match status" value="1"/>
</dbReference>
<evidence type="ECO:0000256" key="1">
    <source>
        <dbReference type="ARBA" id="ARBA00022490"/>
    </source>
</evidence>
<organism evidence="7">
    <name type="scientific">Evadne anonyx</name>
    <dbReference type="NCBI Taxonomy" id="141404"/>
    <lineage>
        <taxon>Eukaryota</taxon>
        <taxon>Metazoa</taxon>
        <taxon>Ecdysozoa</taxon>
        <taxon>Arthropoda</taxon>
        <taxon>Crustacea</taxon>
        <taxon>Branchiopoda</taxon>
        <taxon>Diplostraca</taxon>
        <taxon>Cladocera</taxon>
        <taxon>Onychopoda</taxon>
        <taxon>Podonidae</taxon>
        <taxon>Evadne</taxon>
    </lineage>
</organism>
<evidence type="ECO:0000256" key="4">
    <source>
        <dbReference type="ARBA" id="ARBA00022833"/>
    </source>
</evidence>
<proteinExistence type="inferred from homology"/>
<keyword evidence="2 5" id="KW-0819">tRNA processing</keyword>
<keyword evidence="4 5" id="KW-0862">Zinc</keyword>
<feature type="binding site" evidence="5">
    <location>
        <position position="356"/>
    </location>
    <ligand>
        <name>Zn(2+)</name>
        <dbReference type="ChEBI" id="CHEBI:29105"/>
    </ligand>
</feature>
<keyword evidence="1 5" id="KW-0963">Cytoplasm</keyword>
<accession>A0A9N6ZF28</accession>
<reference evidence="7" key="1">
    <citation type="submission" date="2021-04" db="EMBL/GenBank/DDBJ databases">
        <authorList>
            <person name="Cornetti L."/>
        </authorList>
    </citation>
    <scope>NUCLEOTIDE SEQUENCE</scope>
</reference>
<dbReference type="GO" id="GO:0005737">
    <property type="term" value="C:cytoplasm"/>
    <property type="evidence" value="ECO:0007669"/>
    <property type="project" value="UniProtKB-SubCell"/>
</dbReference>
<comment type="subunit">
    <text evidence="5">Heterodimer of a catalytic subunit and an accessory subunit.</text>
</comment>
<gene>
    <name evidence="7" type="primary">EOG090X08JG</name>
</gene>
<dbReference type="PANTHER" id="PTHR46064:SF1">
    <property type="entry name" value="QUEUINE TRNA-RIBOSYLTRANSFERASE ACCESSORY SUBUNIT 2"/>
    <property type="match status" value="1"/>
</dbReference>
<dbReference type="GO" id="GO:0006400">
    <property type="term" value="P:tRNA modification"/>
    <property type="evidence" value="ECO:0007669"/>
    <property type="project" value="InterPro"/>
</dbReference>
<dbReference type="AlphaFoldDB" id="A0A9N6ZF28"/>
<evidence type="ECO:0000256" key="2">
    <source>
        <dbReference type="ARBA" id="ARBA00022694"/>
    </source>
</evidence>
<evidence type="ECO:0000256" key="5">
    <source>
        <dbReference type="HAMAP-Rule" id="MF_03043"/>
    </source>
</evidence>
<comment type="subcellular location">
    <subcellularLocation>
        <location evidence="5">Cytoplasm</location>
    </subcellularLocation>
</comment>
<comment type="cofactor">
    <cofactor evidence="5">
        <name>Zn(2+)</name>
        <dbReference type="ChEBI" id="CHEBI:29105"/>
    </cofactor>
    <text evidence="5">Binds 1 zinc ion per subunit.</text>
</comment>
<dbReference type="EMBL" id="OC985954">
    <property type="protein sequence ID" value="CAG4642609.1"/>
    <property type="molecule type" value="Genomic_DNA"/>
</dbReference>